<evidence type="ECO:0000256" key="7">
    <source>
        <dbReference type="SAM" id="Phobius"/>
    </source>
</evidence>
<dbReference type="InterPro" id="IPR008250">
    <property type="entry name" value="ATPase_P-typ_transduc_dom_A_sf"/>
</dbReference>
<feature type="transmembrane region" description="Helical" evidence="7">
    <location>
        <begin position="741"/>
        <end position="762"/>
    </location>
</feature>
<sequence length="776" mass="85266">MSRGLTQKEADRLASEGKLNQSPERMTRTYPQIVKGNVFTLFNLINTILLVLVLITGQISNALFYLTICANAIIGTLQEFKAKQVMDKMSLLVAAEIEVCRDGKWIVLRSDQLVPGDAIRLKNGMQIPADAVVEEGYLEVNESMLTGESKALIRKQGDLLYAGTIITSGSAECTVLHTGKDNASETIMKDARKYKPARSMLQEELQKILQVITAIIGPVGAALFLIQYFVLHLSWSEAILKTVSALVGMIPEGLVVLTSVALAVSTIRLSRNHVLVQDLYAIESLARVDVLCLDKTGTLTQGTMKVQDVIPLEDADLNHINSIMGSYVRVFSEGNATDKALHDHFAENKLYAEKDILPFSSDRKYAGLVFAGEGSFYLGAANFLFPEGIPSLNHRLEDFAAAGCRVVILAHSVEDTISKDSLPKDLEPVAMITIRDVLRPNAEKIIRYFHDQGVSLKVISGDDPRTVSALAQSAGIDRADRYVDMSQNRHRNMSGLTDFTVFGRVLPEQKKAMVKALQEQGHTVAMIGDGVNDVPALKTADVGIAMAAGSSAAKDSANIVLLTSDFGTMPDIVKEGRRVINNISRASSMYLVKTGFSVLLAVLYTIIGHQEYPFLPIHLSLISTFGVGVPTFILQMEPSFERVKGSFLSKAFRNAFPSSITVFLSAVLVSLLSDVFHMHEARADMIFVLLTCFTYLYTLYKVYYPPTKLRVGVIWTMGALILVSLILFQDVLQVQAEWIDLLIVIPGAILVPVLTAAISRAYDWTASKLKLLKRKR</sequence>
<comment type="caution">
    <text evidence="9">The sequence shown here is derived from an EMBL/GenBank/DDBJ whole genome shotgun (WGS) entry which is preliminary data.</text>
</comment>
<dbReference type="InterPro" id="IPR018303">
    <property type="entry name" value="ATPase_P-typ_P_site"/>
</dbReference>
<protein>
    <submittedName>
        <fullName evidence="9">HAD-IC family P-type ATPase</fullName>
    </submittedName>
</protein>
<feature type="transmembrane region" description="Helical" evidence="7">
    <location>
        <begin position="38"/>
        <end position="56"/>
    </location>
</feature>
<dbReference type="Gene3D" id="2.70.150.10">
    <property type="entry name" value="Calcium-transporting ATPase, cytoplasmic transduction domain A"/>
    <property type="match status" value="1"/>
</dbReference>
<proteinExistence type="predicted"/>
<dbReference type="GO" id="GO:0016020">
    <property type="term" value="C:membrane"/>
    <property type="evidence" value="ECO:0007669"/>
    <property type="project" value="UniProtKB-SubCell"/>
</dbReference>
<evidence type="ECO:0000313" key="10">
    <source>
        <dbReference type="Proteomes" id="UP000461880"/>
    </source>
</evidence>
<dbReference type="SFLD" id="SFLDS00003">
    <property type="entry name" value="Haloacid_Dehalogenase"/>
    <property type="match status" value="1"/>
</dbReference>
<feature type="region of interest" description="Disordered" evidence="6">
    <location>
        <begin position="1"/>
        <end position="21"/>
    </location>
</feature>
<evidence type="ECO:0000256" key="1">
    <source>
        <dbReference type="ARBA" id="ARBA00004141"/>
    </source>
</evidence>
<feature type="transmembrane region" description="Helical" evidence="7">
    <location>
        <begin position="243"/>
        <end position="264"/>
    </location>
</feature>
<feature type="compositionally biased region" description="Basic and acidic residues" evidence="6">
    <location>
        <begin position="1"/>
        <end position="15"/>
    </location>
</feature>
<dbReference type="InterPro" id="IPR044492">
    <property type="entry name" value="P_typ_ATPase_HD_dom"/>
</dbReference>
<dbReference type="InterPro" id="IPR023299">
    <property type="entry name" value="ATPase_P-typ_cyto_dom_N"/>
</dbReference>
<dbReference type="RefSeq" id="WP_154505285.1">
    <property type="nucleotide sequence ID" value="NZ_VUMN01000024.1"/>
</dbReference>
<dbReference type="AlphaFoldDB" id="A0A7X2TGV2"/>
<dbReference type="InterPro" id="IPR023298">
    <property type="entry name" value="ATPase_P-typ_TM_dom_sf"/>
</dbReference>
<feature type="transmembrane region" description="Helical" evidence="7">
    <location>
        <begin position="711"/>
        <end position="729"/>
    </location>
</feature>
<dbReference type="Pfam" id="PF00702">
    <property type="entry name" value="Hydrolase"/>
    <property type="match status" value="1"/>
</dbReference>
<dbReference type="Gene3D" id="3.40.1110.10">
    <property type="entry name" value="Calcium-transporting ATPase, cytoplasmic domain N"/>
    <property type="match status" value="1"/>
</dbReference>
<keyword evidence="4 7" id="KW-1133">Transmembrane helix</keyword>
<reference evidence="9 10" key="1">
    <citation type="submission" date="2019-08" db="EMBL/GenBank/DDBJ databases">
        <title>In-depth cultivation of the pig gut microbiome towards novel bacterial diversity and tailored functional studies.</title>
        <authorList>
            <person name="Wylensek D."/>
            <person name="Hitch T.C.A."/>
            <person name="Clavel T."/>
        </authorList>
    </citation>
    <scope>NUCLEOTIDE SEQUENCE [LARGE SCALE GENOMIC DNA]</scope>
    <source>
        <strain evidence="9 10">Oil+RF-744-GAM-WT-6</strain>
    </source>
</reference>
<evidence type="ECO:0000256" key="5">
    <source>
        <dbReference type="ARBA" id="ARBA00023136"/>
    </source>
</evidence>
<name>A0A7X2TGV2_9FIRM</name>
<feature type="domain" description="P-type ATPase A" evidence="8">
    <location>
        <begin position="95"/>
        <end position="190"/>
    </location>
</feature>
<dbReference type="GO" id="GO:0005524">
    <property type="term" value="F:ATP binding"/>
    <property type="evidence" value="ECO:0007669"/>
    <property type="project" value="InterPro"/>
</dbReference>
<feature type="transmembrane region" description="Helical" evidence="7">
    <location>
        <begin position="208"/>
        <end position="231"/>
    </location>
</feature>
<feature type="transmembrane region" description="Helical" evidence="7">
    <location>
        <begin position="685"/>
        <end position="704"/>
    </location>
</feature>
<feature type="transmembrane region" description="Helical" evidence="7">
    <location>
        <begin position="590"/>
        <end position="607"/>
    </location>
</feature>
<dbReference type="SUPFAM" id="SSF56784">
    <property type="entry name" value="HAD-like"/>
    <property type="match status" value="1"/>
</dbReference>
<evidence type="ECO:0000256" key="4">
    <source>
        <dbReference type="ARBA" id="ARBA00022989"/>
    </source>
</evidence>
<dbReference type="PROSITE" id="PS01229">
    <property type="entry name" value="COF_2"/>
    <property type="match status" value="1"/>
</dbReference>
<gene>
    <name evidence="9" type="ORF">FYJ51_09525</name>
</gene>
<dbReference type="PROSITE" id="PS00154">
    <property type="entry name" value="ATPASE_E1_E2"/>
    <property type="match status" value="1"/>
</dbReference>
<dbReference type="InterPro" id="IPR059000">
    <property type="entry name" value="ATPase_P-type_domA"/>
</dbReference>
<dbReference type="NCBIfam" id="TIGR01494">
    <property type="entry name" value="ATPase_P-type"/>
    <property type="match status" value="2"/>
</dbReference>
<dbReference type="Proteomes" id="UP000461880">
    <property type="component" value="Unassembled WGS sequence"/>
</dbReference>
<dbReference type="PRINTS" id="PR00119">
    <property type="entry name" value="CATATPASE"/>
</dbReference>
<feature type="transmembrane region" description="Helical" evidence="7">
    <location>
        <begin position="62"/>
        <end position="80"/>
    </location>
</feature>
<dbReference type="SUPFAM" id="SSF81653">
    <property type="entry name" value="Calcium ATPase, transduction domain A"/>
    <property type="match status" value="1"/>
</dbReference>
<dbReference type="PANTHER" id="PTHR42861">
    <property type="entry name" value="CALCIUM-TRANSPORTING ATPASE"/>
    <property type="match status" value="1"/>
</dbReference>
<keyword evidence="5 7" id="KW-0472">Membrane</keyword>
<feature type="transmembrane region" description="Helical" evidence="7">
    <location>
        <begin position="613"/>
        <end position="634"/>
    </location>
</feature>
<organism evidence="9 10">
    <name type="scientific">Stecheria intestinalis</name>
    <dbReference type="NCBI Taxonomy" id="2606630"/>
    <lineage>
        <taxon>Bacteria</taxon>
        <taxon>Bacillati</taxon>
        <taxon>Bacillota</taxon>
        <taxon>Erysipelotrichia</taxon>
        <taxon>Erysipelotrichales</taxon>
        <taxon>Erysipelotrichaceae</taxon>
        <taxon>Stecheria</taxon>
    </lineage>
</organism>
<comment type="subcellular location">
    <subcellularLocation>
        <location evidence="1">Membrane</location>
        <topology evidence="1">Multi-pass membrane protein</topology>
    </subcellularLocation>
</comment>
<dbReference type="InterPro" id="IPR036412">
    <property type="entry name" value="HAD-like_sf"/>
</dbReference>
<evidence type="ECO:0000313" key="9">
    <source>
        <dbReference type="EMBL" id="MSS59133.1"/>
    </source>
</evidence>
<dbReference type="GO" id="GO:0016887">
    <property type="term" value="F:ATP hydrolysis activity"/>
    <property type="evidence" value="ECO:0007669"/>
    <property type="project" value="InterPro"/>
</dbReference>
<dbReference type="PRINTS" id="PR00120">
    <property type="entry name" value="HATPASE"/>
</dbReference>
<dbReference type="EMBL" id="VUMN01000024">
    <property type="protein sequence ID" value="MSS59133.1"/>
    <property type="molecule type" value="Genomic_DNA"/>
</dbReference>
<evidence type="ECO:0000256" key="3">
    <source>
        <dbReference type="ARBA" id="ARBA00022967"/>
    </source>
</evidence>
<dbReference type="InterPro" id="IPR023214">
    <property type="entry name" value="HAD_sf"/>
</dbReference>
<dbReference type="Gene3D" id="3.40.50.1000">
    <property type="entry name" value="HAD superfamily/HAD-like"/>
    <property type="match status" value="1"/>
</dbReference>
<dbReference type="InterPro" id="IPR001757">
    <property type="entry name" value="P_typ_ATPase"/>
</dbReference>
<dbReference type="SFLD" id="SFLDF00027">
    <property type="entry name" value="p-type_atpase"/>
    <property type="match status" value="1"/>
</dbReference>
<feature type="transmembrane region" description="Helical" evidence="7">
    <location>
        <begin position="655"/>
        <end position="673"/>
    </location>
</feature>
<dbReference type="SUPFAM" id="SSF81665">
    <property type="entry name" value="Calcium ATPase, transmembrane domain M"/>
    <property type="match status" value="1"/>
</dbReference>
<dbReference type="Pfam" id="PF00122">
    <property type="entry name" value="E1-E2_ATPase"/>
    <property type="match status" value="1"/>
</dbReference>
<keyword evidence="10" id="KW-1185">Reference proteome</keyword>
<evidence type="ECO:0000256" key="6">
    <source>
        <dbReference type="SAM" id="MobiDB-lite"/>
    </source>
</evidence>
<evidence type="ECO:0000259" key="8">
    <source>
        <dbReference type="Pfam" id="PF00122"/>
    </source>
</evidence>
<accession>A0A7X2TGV2</accession>
<evidence type="ECO:0000256" key="2">
    <source>
        <dbReference type="ARBA" id="ARBA00022692"/>
    </source>
</evidence>
<dbReference type="SFLD" id="SFLDG00002">
    <property type="entry name" value="C1.7:_P-type_atpase_like"/>
    <property type="match status" value="1"/>
</dbReference>
<dbReference type="Gene3D" id="1.20.1110.10">
    <property type="entry name" value="Calcium-transporting ATPase, transmembrane domain"/>
    <property type="match status" value="1"/>
</dbReference>
<keyword evidence="2 7" id="KW-0812">Transmembrane</keyword>
<keyword evidence="3" id="KW-1278">Translocase</keyword>